<name>A0A158QGF6_RODNA</name>
<reference evidence="1 2" key="2">
    <citation type="submission" date="2018-11" db="EMBL/GenBank/DDBJ databases">
        <authorList>
            <consortium name="Pathogen Informatics"/>
        </authorList>
    </citation>
    <scope>NUCLEOTIDE SEQUENCE [LARGE SCALE GENOMIC DNA]</scope>
</reference>
<organism evidence="3">
    <name type="scientific">Rodentolepis nana</name>
    <name type="common">Dwarf tapeworm</name>
    <name type="synonym">Hymenolepis nana</name>
    <dbReference type="NCBI Taxonomy" id="102285"/>
    <lineage>
        <taxon>Eukaryota</taxon>
        <taxon>Metazoa</taxon>
        <taxon>Spiralia</taxon>
        <taxon>Lophotrochozoa</taxon>
        <taxon>Platyhelminthes</taxon>
        <taxon>Cestoda</taxon>
        <taxon>Eucestoda</taxon>
        <taxon>Cyclophyllidea</taxon>
        <taxon>Hymenolepididae</taxon>
        <taxon>Rodentolepis</taxon>
    </lineage>
</organism>
<sequence>MRKQLMMVLSSIPLIFQKYTAPMTPSPSGLIDVAKLTTLQPERLDEFHEPFYEEIVEGAEATTTVEQRPARVQSASLLHTTQFPDHVLIDFRETHRSLSLSLSRKSCSAAADEKITDAFKRLPSNDITPVRSQKWHYSLHRRHLHRLYNFLLFHEILPSTTRGAMRRAIEDVRHQPPDQQSRCSPSGVLVGTIDNLSPFSFPLSVLF</sequence>
<reference evidence="3" key="1">
    <citation type="submission" date="2016-04" db="UniProtKB">
        <authorList>
            <consortium name="WormBaseParasite"/>
        </authorList>
    </citation>
    <scope>IDENTIFICATION</scope>
</reference>
<keyword evidence="2" id="KW-1185">Reference proteome</keyword>
<protein>
    <submittedName>
        <fullName evidence="1 3">Uncharacterized protein</fullName>
    </submittedName>
</protein>
<dbReference type="AlphaFoldDB" id="A0A158QGF6"/>
<gene>
    <name evidence="1" type="ORF">HNAJ_LOCUS11</name>
</gene>
<evidence type="ECO:0000313" key="1">
    <source>
        <dbReference type="EMBL" id="VDN95870.1"/>
    </source>
</evidence>
<dbReference type="Proteomes" id="UP000278807">
    <property type="component" value="Unassembled WGS sequence"/>
</dbReference>
<accession>A0A158QGF6</accession>
<evidence type="ECO:0000313" key="2">
    <source>
        <dbReference type="Proteomes" id="UP000278807"/>
    </source>
</evidence>
<proteinExistence type="predicted"/>
<dbReference type="WBParaSite" id="HNAJ_0000001001-mRNA-1">
    <property type="protein sequence ID" value="HNAJ_0000001001-mRNA-1"/>
    <property type="gene ID" value="HNAJ_0000001001"/>
</dbReference>
<evidence type="ECO:0000313" key="3">
    <source>
        <dbReference type="WBParaSite" id="HNAJ_0000001001-mRNA-1"/>
    </source>
</evidence>
<dbReference type="EMBL" id="UZAE01000002">
    <property type="protein sequence ID" value="VDN95870.1"/>
    <property type="molecule type" value="Genomic_DNA"/>
</dbReference>